<keyword evidence="6" id="KW-1185">Reference proteome</keyword>
<dbReference type="Gene3D" id="2.115.10.20">
    <property type="entry name" value="Glycosyl hydrolase domain, family 43"/>
    <property type="match status" value="1"/>
</dbReference>
<protein>
    <submittedName>
        <fullName evidence="5">Glycoside hydrolase family 68 protein</fullName>
    </submittedName>
</protein>
<dbReference type="Proteomes" id="UP000503018">
    <property type="component" value="Chromosome"/>
</dbReference>
<comment type="similarity">
    <text evidence="1 4">Belongs to the glycosyl hydrolase 68 family.</text>
</comment>
<dbReference type="KEGG" id="slan:GV829_10845"/>
<name>A0A6M4AUS0_9SPHN</name>
<sequence length="384" mass="42591">MKGVQRKALAQNCAPNGLRWEQRLVANWHDQPGRCFPLITPADVVPVDLDRDYWDAWPLLTPDGQFHAAADGRHYWFALSAPRFDDPDERHGHARIYLLEQGEDGFRSLGPAMPEGFSPGSREWSGSATIDPESMIVTLWFTASGRRGETSRTMEQRIFRAAARLAGNRLVEWQAPVEPVVADGRHYARADQVAPIDGRILGFRDPGVFRDPISGDDWLVFTASSAVEPGYSAGVIGLARIDANGQVQLLPPLVTSTGFNNELEVPNLRYFDGRYYLFWSTQTHMFEPGIDMPTGLYGAVADDMAGPWRLINGDGLIAATPRSEPLQSYAWNVLPDRRISAFVNHWGLAGRSLTDLPSLRSQFGGTFAPFARLRLDGDRATVSP</sequence>
<gene>
    <name evidence="5" type="ORF">GV829_10845</name>
</gene>
<dbReference type="InterPro" id="IPR003469">
    <property type="entry name" value="Glyco_hydro_68"/>
</dbReference>
<accession>A0A6M4AUS0</accession>
<evidence type="ECO:0000313" key="6">
    <source>
        <dbReference type="Proteomes" id="UP000503018"/>
    </source>
</evidence>
<proteinExistence type="inferred from homology"/>
<dbReference type="EMBL" id="CP053015">
    <property type="protein sequence ID" value="QJQ32878.1"/>
    <property type="molecule type" value="Genomic_DNA"/>
</dbReference>
<dbReference type="CDD" id="cd08997">
    <property type="entry name" value="GH68"/>
    <property type="match status" value="1"/>
</dbReference>
<dbReference type="GO" id="GO:0016787">
    <property type="term" value="F:hydrolase activity"/>
    <property type="evidence" value="ECO:0007669"/>
    <property type="project" value="UniProtKB-KW"/>
</dbReference>
<feature type="binding site" evidence="2">
    <location>
        <position position="125"/>
    </location>
    <ligand>
        <name>substrate</name>
    </ligand>
</feature>
<dbReference type="AlphaFoldDB" id="A0A6M4AUS0"/>
<feature type="site" description="Transition state stabilizer" evidence="3">
    <location>
        <position position="205"/>
    </location>
</feature>
<feature type="binding site" evidence="2">
    <location>
        <position position="54"/>
    </location>
    <ligand>
        <name>substrate</name>
    </ligand>
</feature>
<dbReference type="GO" id="GO:0050053">
    <property type="term" value="F:levansucrase activity"/>
    <property type="evidence" value="ECO:0007669"/>
    <property type="project" value="InterPro"/>
</dbReference>
<evidence type="ECO:0000256" key="3">
    <source>
        <dbReference type="PIRSR" id="PIRSR603469-4"/>
    </source>
</evidence>
<dbReference type="InterPro" id="IPR023296">
    <property type="entry name" value="Glyco_hydro_beta-prop_sf"/>
</dbReference>
<reference evidence="5 6" key="1">
    <citation type="submission" date="2020-01" db="EMBL/GenBank/DDBJ databases">
        <title>Sphingomonas sp. strain CSW-10.</title>
        <authorList>
            <person name="Chen W.-M."/>
        </authorList>
    </citation>
    <scope>NUCLEOTIDE SEQUENCE [LARGE SCALE GENOMIC DNA]</scope>
    <source>
        <strain evidence="5 6">CSW-10</strain>
    </source>
</reference>
<dbReference type="Pfam" id="PF02435">
    <property type="entry name" value="Glyco_hydro_68"/>
    <property type="match status" value="2"/>
</dbReference>
<feature type="binding site" evidence="2">
    <location>
        <begin position="204"/>
        <end position="205"/>
    </location>
    <ligand>
        <name>substrate</name>
    </ligand>
</feature>
<dbReference type="GO" id="GO:0009758">
    <property type="term" value="P:carbohydrate utilization"/>
    <property type="evidence" value="ECO:0007669"/>
    <property type="project" value="InterPro"/>
</dbReference>
<evidence type="ECO:0000313" key="5">
    <source>
        <dbReference type="EMBL" id="QJQ32878.1"/>
    </source>
</evidence>
<organism evidence="5 6">
    <name type="scientific">Sphingomonas lacunae</name>
    <dbReference type="NCBI Taxonomy" id="2698828"/>
    <lineage>
        <taxon>Bacteria</taxon>
        <taxon>Pseudomonadati</taxon>
        <taxon>Pseudomonadota</taxon>
        <taxon>Alphaproteobacteria</taxon>
        <taxon>Sphingomonadales</taxon>
        <taxon>Sphingomonadaceae</taxon>
        <taxon>Sphingomonas</taxon>
    </lineage>
</organism>
<dbReference type="SUPFAM" id="SSF75005">
    <property type="entry name" value="Arabinanase/levansucrase/invertase"/>
    <property type="match status" value="1"/>
</dbReference>
<evidence type="ECO:0000256" key="1">
    <source>
        <dbReference type="ARBA" id="ARBA00006775"/>
    </source>
</evidence>
<evidence type="ECO:0000256" key="2">
    <source>
        <dbReference type="PIRSR" id="PIRSR603469-2"/>
    </source>
</evidence>
<evidence type="ECO:0000256" key="4">
    <source>
        <dbReference type="RuleBase" id="RU361220"/>
    </source>
</evidence>
<keyword evidence="5" id="KW-0378">Hydrolase</keyword>